<dbReference type="AlphaFoldDB" id="A0AAV4MRR2"/>
<comment type="caution">
    <text evidence="1">The sequence shown here is derived from an EMBL/GenBank/DDBJ whole genome shotgun (WGS) entry which is preliminary data.</text>
</comment>
<name>A0AAV4MRR2_CAEEX</name>
<sequence>MCTDFFNLMFSKLRTFFHSALRRKRRKWPQSFKPVLIHDLVLEDHGAHFVKCYSANLHLLSNEYPETQEEEEHLQPAPYPTNCTDYEALWEKNNKTGPRSQEVSKFPYWTTYEKQ</sequence>
<evidence type="ECO:0000313" key="2">
    <source>
        <dbReference type="Proteomes" id="UP001054945"/>
    </source>
</evidence>
<organism evidence="1 2">
    <name type="scientific">Caerostris extrusa</name>
    <name type="common">Bark spider</name>
    <name type="synonym">Caerostris bankana</name>
    <dbReference type="NCBI Taxonomy" id="172846"/>
    <lineage>
        <taxon>Eukaryota</taxon>
        <taxon>Metazoa</taxon>
        <taxon>Ecdysozoa</taxon>
        <taxon>Arthropoda</taxon>
        <taxon>Chelicerata</taxon>
        <taxon>Arachnida</taxon>
        <taxon>Araneae</taxon>
        <taxon>Araneomorphae</taxon>
        <taxon>Entelegynae</taxon>
        <taxon>Araneoidea</taxon>
        <taxon>Araneidae</taxon>
        <taxon>Caerostris</taxon>
    </lineage>
</organism>
<gene>
    <name evidence="1" type="ORF">CEXT_668871</name>
</gene>
<reference evidence="1 2" key="1">
    <citation type="submission" date="2021-06" db="EMBL/GenBank/DDBJ databases">
        <title>Caerostris extrusa draft genome.</title>
        <authorList>
            <person name="Kono N."/>
            <person name="Arakawa K."/>
        </authorList>
    </citation>
    <scope>NUCLEOTIDE SEQUENCE [LARGE SCALE GENOMIC DNA]</scope>
</reference>
<protein>
    <submittedName>
        <fullName evidence="1">Uncharacterized protein</fullName>
    </submittedName>
</protein>
<dbReference type="Proteomes" id="UP001054945">
    <property type="component" value="Unassembled WGS sequence"/>
</dbReference>
<dbReference type="EMBL" id="BPLR01020074">
    <property type="protein sequence ID" value="GIX74523.1"/>
    <property type="molecule type" value="Genomic_DNA"/>
</dbReference>
<keyword evidence="2" id="KW-1185">Reference proteome</keyword>
<evidence type="ECO:0000313" key="1">
    <source>
        <dbReference type="EMBL" id="GIX74523.1"/>
    </source>
</evidence>
<accession>A0AAV4MRR2</accession>
<proteinExistence type="predicted"/>